<dbReference type="AlphaFoldDB" id="A0A290QAV9"/>
<dbReference type="EMBL" id="CP023344">
    <property type="protein sequence ID" value="ATC65377.1"/>
    <property type="molecule type" value="Genomic_DNA"/>
</dbReference>
<dbReference type="OrthoDB" id="9808776at2"/>
<reference evidence="1 2" key="1">
    <citation type="submission" date="2017-09" db="EMBL/GenBank/DDBJ databases">
        <title>Complete genome sequence of Verrucomicrobial strain HZ-65, isolated from freshwater.</title>
        <authorList>
            <person name="Choi A."/>
        </authorList>
    </citation>
    <scope>NUCLEOTIDE SEQUENCE [LARGE SCALE GENOMIC DNA]</scope>
    <source>
        <strain evidence="1 2">HZ-65</strain>
    </source>
</reference>
<name>A0A290QAV9_9BACT</name>
<keyword evidence="2" id="KW-1185">Reference proteome</keyword>
<dbReference type="KEGG" id="vbh:CMV30_16290"/>
<dbReference type="Pfam" id="PF08819">
    <property type="entry name" value="DUF1802"/>
    <property type="match status" value="1"/>
</dbReference>
<protein>
    <recommendedName>
        <fullName evidence="3">DUF1802 domain-containing protein</fullName>
    </recommendedName>
</protein>
<organism evidence="1 2">
    <name type="scientific">Nibricoccus aquaticus</name>
    <dbReference type="NCBI Taxonomy" id="2576891"/>
    <lineage>
        <taxon>Bacteria</taxon>
        <taxon>Pseudomonadati</taxon>
        <taxon>Verrucomicrobiota</taxon>
        <taxon>Opitutia</taxon>
        <taxon>Opitutales</taxon>
        <taxon>Opitutaceae</taxon>
        <taxon>Nibricoccus</taxon>
    </lineage>
</organism>
<sequence length="187" mass="20512">MNFPAFKEWSVIVSALGTGEQLLILRKGGISEGPAGFQIGATRFWLFPTRFHQQFEKTKPAAARFAPPANTPAALASSAPAHIELRYFADLAHTAFLTDWPAVARLDPHHLWTESTVRERFDWSRPAGLHVLVVRIHKLATPLSLPLTPDMAGCKSWIDLPIPFDAHPSAPVLSDAAFATRLSALSL</sequence>
<proteinExistence type="predicted"/>
<accession>A0A290QAV9</accession>
<evidence type="ECO:0000313" key="1">
    <source>
        <dbReference type="EMBL" id="ATC65377.1"/>
    </source>
</evidence>
<evidence type="ECO:0000313" key="2">
    <source>
        <dbReference type="Proteomes" id="UP000217265"/>
    </source>
</evidence>
<gene>
    <name evidence="1" type="ORF">CMV30_16290</name>
</gene>
<dbReference type="RefSeq" id="WP_096057007.1">
    <property type="nucleotide sequence ID" value="NZ_CP023344.1"/>
</dbReference>
<evidence type="ECO:0008006" key="3">
    <source>
        <dbReference type="Google" id="ProtNLM"/>
    </source>
</evidence>
<dbReference type="Proteomes" id="UP000217265">
    <property type="component" value="Chromosome"/>
</dbReference>
<dbReference type="InterPro" id="IPR014923">
    <property type="entry name" value="DUF1802"/>
</dbReference>